<dbReference type="AlphaFoldDB" id="A0A069P9A8"/>
<dbReference type="InterPro" id="IPR039556">
    <property type="entry name" value="ICL/PEPM"/>
</dbReference>
<dbReference type="Gene3D" id="3.90.550.10">
    <property type="entry name" value="Spore Coat Polysaccharide Biosynthesis Protein SpsA, Chain A"/>
    <property type="match status" value="1"/>
</dbReference>
<reference evidence="6" key="1">
    <citation type="journal article" date="2014" name="Int. J. Syst. Evol. Microbiol.">
        <title>Complete genome of a new Firmicutes species belonging to the dominant human colonic microbiota ('Ruminococcus bicirculans') reveals two chromosomes and a selective capacity to utilize plant glucans.</title>
        <authorList>
            <consortium name="NISC Comparative Sequencing Program"/>
            <person name="Wegmann U."/>
            <person name="Louis P."/>
            <person name="Goesmann A."/>
            <person name="Henrissat B."/>
            <person name="Duncan S.H."/>
            <person name="Flint H.J."/>
        </authorList>
    </citation>
    <scope>NUCLEOTIDE SEQUENCE</scope>
    <source>
        <strain evidence="6">CGMCC 1.11013</strain>
    </source>
</reference>
<protein>
    <recommendedName>
        <fullName evidence="3">phosphoenolpyruvate mutase</fullName>
        <ecNumber evidence="3">5.4.2.9</ecNumber>
    </recommendedName>
</protein>
<gene>
    <name evidence="6" type="primary">pepM</name>
    <name evidence="7" type="ORF">BG57_16470</name>
    <name evidence="6" type="ORF">GCM10010985_07080</name>
</gene>
<reference evidence="9" key="3">
    <citation type="journal article" date="2019" name="Int. J. Syst. Evol. Microbiol.">
        <title>The Global Catalogue of Microorganisms (GCM) 10K type strain sequencing project: providing services to taxonomists for standard genome sequencing and annotation.</title>
        <authorList>
            <consortium name="The Broad Institute Genomics Platform"/>
            <consortium name="The Broad Institute Genome Sequencing Center for Infectious Disease"/>
            <person name="Wu L."/>
            <person name="Ma J."/>
        </authorList>
    </citation>
    <scope>NUCLEOTIDE SEQUENCE [LARGE SCALE GENOMIC DNA]</scope>
    <source>
        <strain evidence="9">CGMCC 1.11013</strain>
    </source>
</reference>
<keyword evidence="2" id="KW-0413">Isomerase</keyword>
<evidence type="ECO:0000256" key="4">
    <source>
        <dbReference type="ARBA" id="ARBA00038455"/>
    </source>
</evidence>
<evidence type="ECO:0000313" key="9">
    <source>
        <dbReference type="Proteomes" id="UP000597138"/>
    </source>
</evidence>
<evidence type="ECO:0000256" key="2">
    <source>
        <dbReference type="ARBA" id="ARBA00023235"/>
    </source>
</evidence>
<dbReference type="EMBL" id="BMEG01000001">
    <property type="protein sequence ID" value="GGD55910.1"/>
    <property type="molecule type" value="Genomic_DNA"/>
</dbReference>
<reference evidence="6" key="4">
    <citation type="submission" date="2024-05" db="EMBL/GenBank/DDBJ databases">
        <authorList>
            <person name="Sun Q."/>
            <person name="Zhou Y."/>
        </authorList>
    </citation>
    <scope>NUCLEOTIDE SEQUENCE</scope>
    <source>
        <strain evidence="6">CGMCC 1.11013</strain>
    </source>
</reference>
<dbReference type="InterPro" id="IPR040442">
    <property type="entry name" value="Pyrv_kinase-like_dom_sf"/>
</dbReference>
<evidence type="ECO:0000313" key="6">
    <source>
        <dbReference type="EMBL" id="GGD55910.1"/>
    </source>
</evidence>
<dbReference type="eggNOG" id="COG2513">
    <property type="taxonomic scope" value="Bacteria"/>
</dbReference>
<dbReference type="PANTHER" id="PTHR42905:SF7">
    <property type="entry name" value="PHOSPHOENOLPYRUVATE PHOSPHOMUTASE"/>
    <property type="match status" value="1"/>
</dbReference>
<dbReference type="EC" id="5.4.2.9" evidence="3"/>
<dbReference type="Proteomes" id="UP000027439">
    <property type="component" value="Unassembled WGS sequence"/>
</dbReference>
<dbReference type="RefSeq" id="WP_035960625.1">
    <property type="nucleotide sequence ID" value="NZ_BMEG01000001.1"/>
</dbReference>
<dbReference type="Proteomes" id="UP000597138">
    <property type="component" value="Unassembled WGS sequence"/>
</dbReference>
<dbReference type="CDD" id="cd00377">
    <property type="entry name" value="ICL_PEPM"/>
    <property type="match status" value="1"/>
</dbReference>
<reference evidence="7 8" key="2">
    <citation type="submission" date="2014-03" db="EMBL/GenBank/DDBJ databases">
        <title>Draft Genome Sequences of Four Burkholderia Strains.</title>
        <authorList>
            <person name="Liu X.Y."/>
            <person name="Li C.X."/>
            <person name="Xu J.H."/>
        </authorList>
    </citation>
    <scope>NUCLEOTIDE SEQUENCE [LARGE SCALE GENOMIC DNA]</scope>
    <source>
        <strain evidence="7 8">R27</strain>
    </source>
</reference>
<dbReference type="InterPro" id="IPR015813">
    <property type="entry name" value="Pyrv/PenolPyrv_kinase-like_dom"/>
</dbReference>
<dbReference type="InterPro" id="IPR012698">
    <property type="entry name" value="PEnolPyrv_PMutase_core"/>
</dbReference>
<evidence type="ECO:0000313" key="8">
    <source>
        <dbReference type="Proteomes" id="UP000027439"/>
    </source>
</evidence>
<accession>A0A069P9A8</accession>
<dbReference type="GO" id="GO:0016779">
    <property type="term" value="F:nucleotidyltransferase activity"/>
    <property type="evidence" value="ECO:0007669"/>
    <property type="project" value="UniProtKB-ARBA"/>
</dbReference>
<dbReference type="SUPFAM" id="SSF51621">
    <property type="entry name" value="Phosphoenolpyruvate/pyruvate domain"/>
    <property type="match status" value="1"/>
</dbReference>
<dbReference type="PANTHER" id="PTHR42905">
    <property type="entry name" value="PHOSPHOENOLPYRUVATE CARBOXYLASE"/>
    <property type="match status" value="1"/>
</dbReference>
<dbReference type="OrthoDB" id="9771433at2"/>
<dbReference type="GO" id="GO:0050188">
    <property type="term" value="F:phosphoenolpyruvate mutase activity"/>
    <property type="evidence" value="ECO:0007669"/>
    <property type="project" value="UniProtKB-EC"/>
</dbReference>
<dbReference type="Pfam" id="PF12804">
    <property type="entry name" value="NTP_transf_3"/>
    <property type="match status" value="1"/>
</dbReference>
<dbReference type="EMBL" id="JFHE01000003">
    <property type="protein sequence ID" value="KDR36449.1"/>
    <property type="molecule type" value="Genomic_DNA"/>
</dbReference>
<dbReference type="NCBIfam" id="TIGR02320">
    <property type="entry name" value="PEP_mutase"/>
    <property type="match status" value="1"/>
</dbReference>
<dbReference type="Pfam" id="PF13714">
    <property type="entry name" value="PEP_mutase"/>
    <property type="match status" value="1"/>
</dbReference>
<proteinExistence type="inferred from homology"/>
<evidence type="ECO:0000256" key="1">
    <source>
        <dbReference type="ARBA" id="ARBA00022842"/>
    </source>
</evidence>
<feature type="domain" description="MobA-like NTP transferase" evidence="5">
    <location>
        <begin position="307"/>
        <end position="431"/>
    </location>
</feature>
<keyword evidence="7" id="KW-0670">Pyruvate</keyword>
<evidence type="ECO:0000313" key="7">
    <source>
        <dbReference type="EMBL" id="KDR36449.1"/>
    </source>
</evidence>
<keyword evidence="9" id="KW-1185">Reference proteome</keyword>
<dbReference type="SUPFAM" id="SSF53448">
    <property type="entry name" value="Nucleotide-diphospho-sugar transferases"/>
    <property type="match status" value="1"/>
</dbReference>
<sequence length="567" mass="61581">MNAPRTIPVGYSRTLRLREMLTSNRLEFLMEAHNGISARIAKEAGFKAIWGSGLSISAQFGVRDNNEASWTQVVDNLEFMADASDLPILLDGDTGYGNFNNVRRLVKKLEQRGVAGVCIEDKQFPKTNSFINGEAQPLADMDEFCGKIKAGKDSQSDPNFSIVARVEALIAGWGMEEALKRAEAYRQAGADAILIHSKLSKPDEILTFAREWAGRGPLVIVPTKYYSTPTDVFRQAGISTVIWANHLIRGAVSAMQAIAKEIHDSETLVNVEDRIASVNEIFRLQDADEYSAAENIYLTAANEKRSAVVLAASRGAGLEAVTADRPKVMLPVAGKPLLRHLAEAFKKEGINDITVVGGYRADAIDTSGIRLVVNEKHESTGELASLACAAKHIAGDTVISYGDLLFRSYILRDLVESESDFCVVVDSSQTPQAGASASATDFAYCSTADDRALFGHKVWLESVVGAGQALNGGRAPQGRWMGLIYVRAAARERFTATLAQLQQRADFDTLDMAALLNALIAAGEKVEVQYVHGHWRGVNDLDDFRRAGDFAHGQTPIGSEGTENARD</sequence>
<name>A0A069P9A8_9BURK</name>
<keyword evidence="1" id="KW-0460">Magnesium</keyword>
<comment type="similarity">
    <text evidence="4">Belongs to the isocitrate lyase/PEP mutase superfamily. PEP mutase family.</text>
</comment>
<dbReference type="InterPro" id="IPR029044">
    <property type="entry name" value="Nucleotide-diphossugar_trans"/>
</dbReference>
<dbReference type="eggNOG" id="COG1208">
    <property type="taxonomic scope" value="Bacteria"/>
</dbReference>
<dbReference type="CDD" id="cd02523">
    <property type="entry name" value="PC_cytidylyltransferase"/>
    <property type="match status" value="1"/>
</dbReference>
<evidence type="ECO:0000256" key="3">
    <source>
        <dbReference type="ARBA" id="ARBA00024063"/>
    </source>
</evidence>
<evidence type="ECO:0000259" key="5">
    <source>
        <dbReference type="Pfam" id="PF12804"/>
    </source>
</evidence>
<comment type="caution">
    <text evidence="7">The sequence shown here is derived from an EMBL/GenBank/DDBJ whole genome shotgun (WGS) entry which is preliminary data.</text>
</comment>
<dbReference type="STRING" id="1071679.BG57_16470"/>
<organism evidence="7 8">
    <name type="scientific">Caballeronia grimmiae</name>
    <dbReference type="NCBI Taxonomy" id="1071679"/>
    <lineage>
        <taxon>Bacteria</taxon>
        <taxon>Pseudomonadati</taxon>
        <taxon>Pseudomonadota</taxon>
        <taxon>Betaproteobacteria</taxon>
        <taxon>Burkholderiales</taxon>
        <taxon>Burkholderiaceae</taxon>
        <taxon>Caballeronia</taxon>
    </lineage>
</organism>
<dbReference type="InterPro" id="IPR025877">
    <property type="entry name" value="MobA-like_NTP_Trfase"/>
</dbReference>
<dbReference type="Gene3D" id="3.20.20.60">
    <property type="entry name" value="Phosphoenolpyruvate-binding domains"/>
    <property type="match status" value="1"/>
</dbReference>